<reference evidence="3 4" key="1">
    <citation type="submission" date="2024-06" db="EMBL/GenBank/DDBJ databases">
        <title>The Natural Products Discovery Center: Release of the First 8490 Sequenced Strains for Exploring Actinobacteria Biosynthetic Diversity.</title>
        <authorList>
            <person name="Kalkreuter E."/>
            <person name="Kautsar S.A."/>
            <person name="Yang D."/>
            <person name="Bader C.D."/>
            <person name="Teijaro C.N."/>
            <person name="Fluegel L."/>
            <person name="Davis C.M."/>
            <person name="Simpson J.R."/>
            <person name="Lauterbach L."/>
            <person name="Steele A.D."/>
            <person name="Gui C."/>
            <person name="Meng S."/>
            <person name="Li G."/>
            <person name="Viehrig K."/>
            <person name="Ye F."/>
            <person name="Su P."/>
            <person name="Kiefer A.F."/>
            <person name="Nichols A."/>
            <person name="Cepeda A.J."/>
            <person name="Yan W."/>
            <person name="Fan B."/>
            <person name="Jiang Y."/>
            <person name="Adhikari A."/>
            <person name="Zheng C.-J."/>
            <person name="Schuster L."/>
            <person name="Cowan T.M."/>
            <person name="Smanski M.J."/>
            <person name="Chevrette M.G."/>
            <person name="De Carvalho L.P.S."/>
            <person name="Shen B."/>
        </authorList>
    </citation>
    <scope>NUCLEOTIDE SEQUENCE [LARGE SCALE GENOMIC DNA]</scope>
    <source>
        <strain evidence="3 4">NPDC048117</strain>
    </source>
</reference>
<dbReference type="PANTHER" id="PTHR46553">
    <property type="entry name" value="ADENINE NUCLEOTIDE ALPHA HYDROLASES-LIKE SUPERFAMILY PROTEIN"/>
    <property type="match status" value="1"/>
</dbReference>
<sequence length="302" mass="31629">MTRPITVGLDGSPQSVAAADWAAREALSRDLPLRLVNASVWQTPVFAPATGPGVPVPSAEVRREYARSLLDEARAHLAERHPGLRIDADELAGEPVTALLEAGRDAELLVLGSRGLGRVAGFLLGSVSLAVLAAGERPVVLVRPGAHTGEGRRAAGGDGDTVRRDIVLGLDLRKPSGAVIGFAFEAASRSAATLRVVHGWTLPPYHYGGDLLPEVRDDMAARVPRELSEVLAPWREKYPAVQVESQAVVGGAGAHLVDASRDAALVVVGRRVRRSAVGAHIGPVAQALLHHATAPVAVVPHE</sequence>
<keyword evidence="4" id="KW-1185">Reference proteome</keyword>
<dbReference type="RefSeq" id="WP_359278694.1">
    <property type="nucleotide sequence ID" value="NZ_JBEZNA010000156.1"/>
</dbReference>
<dbReference type="InterPro" id="IPR006015">
    <property type="entry name" value="Universal_stress_UspA"/>
</dbReference>
<dbReference type="PANTHER" id="PTHR46553:SF3">
    <property type="entry name" value="ADENINE NUCLEOTIDE ALPHA HYDROLASES-LIKE SUPERFAMILY PROTEIN"/>
    <property type="match status" value="1"/>
</dbReference>
<evidence type="ECO:0000256" key="1">
    <source>
        <dbReference type="ARBA" id="ARBA00008791"/>
    </source>
</evidence>
<proteinExistence type="inferred from homology"/>
<accession>A0ABV3F0D0</accession>
<organism evidence="3 4">
    <name type="scientific">Streptomyces chilikensis</name>
    <dbReference type="NCBI Taxonomy" id="1194079"/>
    <lineage>
        <taxon>Bacteria</taxon>
        <taxon>Bacillati</taxon>
        <taxon>Actinomycetota</taxon>
        <taxon>Actinomycetes</taxon>
        <taxon>Kitasatosporales</taxon>
        <taxon>Streptomycetaceae</taxon>
        <taxon>Streptomyces</taxon>
    </lineage>
</organism>
<dbReference type="Proteomes" id="UP001551584">
    <property type="component" value="Unassembled WGS sequence"/>
</dbReference>
<dbReference type="EMBL" id="JBEZNA010000156">
    <property type="protein sequence ID" value="MEU9581763.1"/>
    <property type="molecule type" value="Genomic_DNA"/>
</dbReference>
<dbReference type="InterPro" id="IPR006016">
    <property type="entry name" value="UspA"/>
</dbReference>
<dbReference type="PRINTS" id="PR01438">
    <property type="entry name" value="UNVRSLSTRESS"/>
</dbReference>
<evidence type="ECO:0000313" key="4">
    <source>
        <dbReference type="Proteomes" id="UP001551584"/>
    </source>
</evidence>
<dbReference type="SUPFAM" id="SSF52402">
    <property type="entry name" value="Adenine nucleotide alpha hydrolases-like"/>
    <property type="match status" value="2"/>
</dbReference>
<evidence type="ECO:0000313" key="3">
    <source>
        <dbReference type="EMBL" id="MEU9581763.1"/>
    </source>
</evidence>
<dbReference type="Pfam" id="PF00582">
    <property type="entry name" value="Usp"/>
    <property type="match status" value="2"/>
</dbReference>
<feature type="domain" description="UspA" evidence="2">
    <location>
        <begin position="164"/>
        <end position="300"/>
    </location>
</feature>
<feature type="domain" description="UspA" evidence="2">
    <location>
        <begin position="1"/>
        <end position="143"/>
    </location>
</feature>
<comment type="caution">
    <text evidence="3">The sequence shown here is derived from an EMBL/GenBank/DDBJ whole genome shotgun (WGS) entry which is preliminary data.</text>
</comment>
<comment type="similarity">
    <text evidence="1">Belongs to the universal stress protein A family.</text>
</comment>
<gene>
    <name evidence="3" type="ORF">AB0D95_31630</name>
</gene>
<name>A0ABV3F0D0_9ACTN</name>
<dbReference type="Gene3D" id="3.40.50.620">
    <property type="entry name" value="HUPs"/>
    <property type="match status" value="2"/>
</dbReference>
<evidence type="ECO:0000259" key="2">
    <source>
        <dbReference type="Pfam" id="PF00582"/>
    </source>
</evidence>
<protein>
    <submittedName>
        <fullName evidence="3">Universal stress protein</fullName>
    </submittedName>
</protein>
<dbReference type="InterPro" id="IPR014729">
    <property type="entry name" value="Rossmann-like_a/b/a_fold"/>
</dbReference>